<dbReference type="GO" id="GO:0035438">
    <property type="term" value="F:cyclic-di-GMP binding"/>
    <property type="evidence" value="ECO:0007669"/>
    <property type="project" value="InterPro"/>
</dbReference>
<dbReference type="Pfam" id="PF07238">
    <property type="entry name" value="PilZ"/>
    <property type="match status" value="1"/>
</dbReference>
<dbReference type="OrthoDB" id="5290589at2"/>
<proteinExistence type="predicted"/>
<dbReference type="AlphaFoldDB" id="A0A3M2HIY8"/>
<dbReference type="RefSeq" id="WP_122164887.1">
    <property type="nucleotide sequence ID" value="NZ_CP180504.1"/>
</dbReference>
<protein>
    <submittedName>
        <fullName evidence="2">PilZ domain-containing protein</fullName>
    </submittedName>
</protein>
<organism evidence="2 3">
    <name type="scientific">Stutzerimonas zhaodongensis</name>
    <dbReference type="NCBI Taxonomy" id="1176257"/>
    <lineage>
        <taxon>Bacteria</taxon>
        <taxon>Pseudomonadati</taxon>
        <taxon>Pseudomonadota</taxon>
        <taxon>Gammaproteobacteria</taxon>
        <taxon>Pseudomonadales</taxon>
        <taxon>Pseudomonadaceae</taxon>
        <taxon>Stutzerimonas</taxon>
    </lineage>
</organism>
<dbReference type="InterPro" id="IPR009875">
    <property type="entry name" value="PilZ_domain"/>
</dbReference>
<accession>A0A3M2HIY8</accession>
<reference evidence="2 3" key="1">
    <citation type="submission" date="2018-10" db="EMBL/GenBank/DDBJ databases">
        <title>Pseudomonas zhaodongensis NEAU-ST5-21(T) genome.</title>
        <authorList>
            <person name="Peng J."/>
            <person name="Liu Z.-P."/>
        </authorList>
    </citation>
    <scope>NUCLEOTIDE SEQUENCE [LARGE SCALE GENOMIC DNA]</scope>
    <source>
        <strain evidence="2 3">NEAU-ST5-21</strain>
    </source>
</reference>
<dbReference type="Gene3D" id="2.40.10.220">
    <property type="entry name" value="predicted glycosyltransferase like domains"/>
    <property type="match status" value="1"/>
</dbReference>
<keyword evidence="3" id="KW-1185">Reference proteome</keyword>
<dbReference type="EMBL" id="RFFM01000002">
    <property type="protein sequence ID" value="RMH89691.1"/>
    <property type="molecule type" value="Genomic_DNA"/>
</dbReference>
<evidence type="ECO:0000313" key="2">
    <source>
        <dbReference type="EMBL" id="RMH89691.1"/>
    </source>
</evidence>
<sequence>MFQVERNYSEKRDFIRMNLNAPITLSQGGQSIQGVCHDLSSTGMQVLVAGSFQQGEKIRVQIPSEHAELTGLDALTEVVRIDNLEDGRQSLGLTILSMS</sequence>
<gene>
    <name evidence="2" type="ORF">EA797_09020</name>
</gene>
<comment type="caution">
    <text evidence="2">The sequence shown here is derived from an EMBL/GenBank/DDBJ whole genome shotgun (WGS) entry which is preliminary data.</text>
</comment>
<dbReference type="Proteomes" id="UP000269774">
    <property type="component" value="Unassembled WGS sequence"/>
</dbReference>
<dbReference type="SUPFAM" id="SSF141371">
    <property type="entry name" value="PilZ domain-like"/>
    <property type="match status" value="1"/>
</dbReference>
<evidence type="ECO:0000313" key="3">
    <source>
        <dbReference type="Proteomes" id="UP000269774"/>
    </source>
</evidence>
<evidence type="ECO:0000259" key="1">
    <source>
        <dbReference type="Pfam" id="PF07238"/>
    </source>
</evidence>
<feature type="domain" description="PilZ" evidence="1">
    <location>
        <begin position="10"/>
        <end position="98"/>
    </location>
</feature>
<name>A0A3M2HIY8_9GAMM</name>